<dbReference type="RefSeq" id="WP_058265134.1">
    <property type="nucleotide sequence ID" value="NZ_FMYN01000002.1"/>
</dbReference>
<feature type="transmembrane region" description="Helical" evidence="1">
    <location>
        <begin position="75"/>
        <end position="93"/>
    </location>
</feature>
<proteinExistence type="predicted"/>
<dbReference type="EMBL" id="LNQL01000002">
    <property type="protein sequence ID" value="KSU49274.1"/>
    <property type="molecule type" value="Genomic_DNA"/>
</dbReference>
<reference evidence="2 3" key="1">
    <citation type="journal article" date="2015" name="Int. J. Syst. Evol. Microbiol.">
        <title>Exiguobacterium enclense sp. nov., isolated from sediment.</title>
        <authorList>
            <person name="Dastager S.G."/>
            <person name="Mawlankar R."/>
            <person name="Sonalkar V.V."/>
            <person name="Thorat M.N."/>
            <person name="Mual P."/>
            <person name="Verma A."/>
            <person name="Krishnamurthi S."/>
            <person name="Tang S.K."/>
            <person name="Li W.J."/>
        </authorList>
    </citation>
    <scope>NUCLEOTIDE SEQUENCE [LARGE SCALE GENOMIC DNA]</scope>
    <source>
        <strain evidence="2 3">NIO-1109</strain>
    </source>
</reference>
<name>A0A0V8GGJ5_9BACL</name>
<gene>
    <name evidence="2" type="ORF">AS033_07860</name>
</gene>
<comment type="caution">
    <text evidence="2">The sequence shown here is derived from an EMBL/GenBank/DDBJ whole genome shotgun (WGS) entry which is preliminary data.</text>
</comment>
<protein>
    <submittedName>
        <fullName evidence="2">Uncharacterized protein</fullName>
    </submittedName>
</protein>
<feature type="transmembrane region" description="Helical" evidence="1">
    <location>
        <begin position="36"/>
        <end position="63"/>
    </location>
</feature>
<evidence type="ECO:0000313" key="3">
    <source>
        <dbReference type="Proteomes" id="UP000053797"/>
    </source>
</evidence>
<sequence>MDFLILWALFLLAASGLGFLLERRTEKEKYLYMKFIFYACLGAVSFPVYDIQLPLGIIIFLIVLHPKKNSRYKRYMALFGFLFFLFQLFLGPFDAGMLREETQQIGRVTITDDSFDNFLSQIERRVGEEGLRMEQSQLMFDRGGNLRNASFEMLVETPKRFIRYDVSYQELTGTISYRPREELTTKSLTSYYQKLIDANQSFETLRKLSIHEILHDSKTPYVEMDLDGLYETFSLQDATVFLIDDEGKLIPYVNTGDDVLANAVRLTYYRSDGQSLRDKTILLYNYSFETSRRKGVVR</sequence>
<organism evidence="2 3">
    <name type="scientific">Exiguobacterium indicum</name>
    <dbReference type="NCBI Taxonomy" id="296995"/>
    <lineage>
        <taxon>Bacteria</taxon>
        <taxon>Bacillati</taxon>
        <taxon>Bacillota</taxon>
        <taxon>Bacilli</taxon>
        <taxon>Bacillales</taxon>
        <taxon>Bacillales Family XII. Incertae Sedis</taxon>
        <taxon>Exiguobacterium</taxon>
    </lineage>
</organism>
<accession>A0A0V8GGJ5</accession>
<dbReference type="Proteomes" id="UP000053797">
    <property type="component" value="Unassembled WGS sequence"/>
</dbReference>
<dbReference type="AlphaFoldDB" id="A0A0V8GGJ5"/>
<keyword evidence="1" id="KW-0472">Membrane</keyword>
<dbReference type="OrthoDB" id="1747727at2"/>
<keyword evidence="1" id="KW-1133">Transmembrane helix</keyword>
<keyword evidence="1" id="KW-0812">Transmembrane</keyword>
<evidence type="ECO:0000256" key="1">
    <source>
        <dbReference type="SAM" id="Phobius"/>
    </source>
</evidence>
<evidence type="ECO:0000313" key="2">
    <source>
        <dbReference type="EMBL" id="KSU49274.1"/>
    </source>
</evidence>